<dbReference type="RefSeq" id="XP_024730062.1">
    <property type="nucleotide sequence ID" value="XM_024870998.1"/>
</dbReference>
<dbReference type="AlphaFoldDB" id="A0A2J6SQV3"/>
<proteinExistence type="predicted"/>
<accession>A0A2J6SQV3</accession>
<dbReference type="GeneID" id="36579080"/>
<name>A0A2J6SQV3_9HELO</name>
<sequence length="88" mass="9734">MGGSNIRHTIMPRFTPLKARNRGSIANSGSRKHLIFPNSGILTKFQCGVTKGPTRNYSRGGIVRYIPSSSMLRHDYRILDSSSMPNLG</sequence>
<organism evidence="1 2">
    <name type="scientific">Hyaloscypha bicolor E</name>
    <dbReference type="NCBI Taxonomy" id="1095630"/>
    <lineage>
        <taxon>Eukaryota</taxon>
        <taxon>Fungi</taxon>
        <taxon>Dikarya</taxon>
        <taxon>Ascomycota</taxon>
        <taxon>Pezizomycotina</taxon>
        <taxon>Leotiomycetes</taxon>
        <taxon>Helotiales</taxon>
        <taxon>Hyaloscyphaceae</taxon>
        <taxon>Hyaloscypha</taxon>
        <taxon>Hyaloscypha bicolor</taxon>
    </lineage>
</organism>
<keyword evidence="2" id="KW-1185">Reference proteome</keyword>
<reference evidence="1 2" key="1">
    <citation type="submission" date="2016-04" db="EMBL/GenBank/DDBJ databases">
        <title>A degradative enzymes factory behind the ericoid mycorrhizal symbiosis.</title>
        <authorList>
            <consortium name="DOE Joint Genome Institute"/>
            <person name="Martino E."/>
            <person name="Morin E."/>
            <person name="Grelet G."/>
            <person name="Kuo A."/>
            <person name="Kohler A."/>
            <person name="Daghino S."/>
            <person name="Barry K."/>
            <person name="Choi C."/>
            <person name="Cichocki N."/>
            <person name="Clum A."/>
            <person name="Copeland A."/>
            <person name="Hainaut M."/>
            <person name="Haridas S."/>
            <person name="Labutti K."/>
            <person name="Lindquist E."/>
            <person name="Lipzen A."/>
            <person name="Khouja H.-R."/>
            <person name="Murat C."/>
            <person name="Ohm R."/>
            <person name="Olson A."/>
            <person name="Spatafora J."/>
            <person name="Veneault-Fourrey C."/>
            <person name="Henrissat B."/>
            <person name="Grigoriev I."/>
            <person name="Martin F."/>
            <person name="Perotto S."/>
        </authorList>
    </citation>
    <scope>NUCLEOTIDE SEQUENCE [LARGE SCALE GENOMIC DNA]</scope>
    <source>
        <strain evidence="1 2">E</strain>
    </source>
</reference>
<dbReference type="InParanoid" id="A0A2J6SQV3"/>
<evidence type="ECO:0000313" key="2">
    <source>
        <dbReference type="Proteomes" id="UP000235371"/>
    </source>
</evidence>
<protein>
    <submittedName>
        <fullName evidence="1">Uncharacterized protein</fullName>
    </submittedName>
</protein>
<dbReference type="Proteomes" id="UP000235371">
    <property type="component" value="Unassembled WGS sequence"/>
</dbReference>
<dbReference type="EMBL" id="KZ613895">
    <property type="protein sequence ID" value="PMD53158.1"/>
    <property type="molecule type" value="Genomic_DNA"/>
</dbReference>
<evidence type="ECO:0000313" key="1">
    <source>
        <dbReference type="EMBL" id="PMD53158.1"/>
    </source>
</evidence>
<gene>
    <name evidence="1" type="ORF">K444DRAFT_201548</name>
</gene>